<dbReference type="InterPro" id="IPR008984">
    <property type="entry name" value="SMAD_FHA_dom_sf"/>
</dbReference>
<name>A0AAV8ZGW2_9CUCU</name>
<sequence>MTLLKIYNLEDSGDVDVVCTLPEGEHVIGRGTTLNCQDKRVSRQHAVISVGKDFVKIKAVHVNPCFFKAANSNSITVLPKDTSAVLNDDDQFALLADVFWFRVKVERENTVNGATERDDLEGTSSNKITSNATNNGNIPNTDVSNSNVFQNSPSTSKRCSDEESDVKAKRSKMIPDSEDHCDVNQSLGTDNNQSERGNIAEPIIDAKKLINNLKNIIEQDYGSGKEYIKRENEGNEETPPPNRDINPASSSNAEVKQGDPDGSVQIKKEKTDDAEKKVVKEKKVTLVCQVVTLLKKRKLKNVSRKKKKTAILLKISRAALLVVLTMGIRRSLDENIVGMPSRVTVPRCPFRKNPIHRQQFSHPGDDDYDSDPNDDRPNCPFGAACYRRNLQHRRQFKHPNPPASRPNDGDGNTKKKKRKPKRPKTNDSSQDDVNDVDDDGDGTGNRKKRAATKDVKYRDETPEDDYDYEDPFMDDASSDAFELSSDSASDSDWDDSQEVDEESQETRRLLKEAKKFTKGQKN</sequence>
<feature type="domain" description="PBZ-type" evidence="2">
    <location>
        <begin position="350"/>
        <end position="365"/>
    </location>
</feature>
<feature type="compositionally biased region" description="Basic and acidic residues" evidence="1">
    <location>
        <begin position="266"/>
        <end position="275"/>
    </location>
</feature>
<evidence type="ECO:0000259" key="2">
    <source>
        <dbReference type="Pfam" id="PF10283"/>
    </source>
</evidence>
<keyword evidence="4" id="KW-1185">Reference proteome</keyword>
<dbReference type="Pfam" id="PF10283">
    <property type="entry name" value="zf-CCHH"/>
    <property type="match status" value="2"/>
</dbReference>
<feature type="region of interest" description="Disordered" evidence="1">
    <location>
        <begin position="113"/>
        <end position="198"/>
    </location>
</feature>
<feature type="compositionally biased region" description="Basic and acidic residues" evidence="1">
    <location>
        <begin position="158"/>
        <end position="182"/>
    </location>
</feature>
<dbReference type="InterPro" id="IPR019406">
    <property type="entry name" value="APLF_PBZ"/>
</dbReference>
<dbReference type="EMBL" id="JAPWTK010000002">
    <property type="protein sequence ID" value="KAJ8962504.1"/>
    <property type="molecule type" value="Genomic_DNA"/>
</dbReference>
<feature type="compositionally biased region" description="Basic and acidic residues" evidence="1">
    <location>
        <begin position="451"/>
        <end position="460"/>
    </location>
</feature>
<dbReference type="SUPFAM" id="SSF49879">
    <property type="entry name" value="SMAD/FHA domain"/>
    <property type="match status" value="1"/>
</dbReference>
<proteinExistence type="predicted"/>
<dbReference type="Gene3D" id="2.60.200.20">
    <property type="match status" value="1"/>
</dbReference>
<evidence type="ECO:0000313" key="3">
    <source>
        <dbReference type="EMBL" id="KAJ8962504.1"/>
    </source>
</evidence>
<dbReference type="AlphaFoldDB" id="A0AAV8ZGW2"/>
<dbReference type="PANTHER" id="PTHR21315:SF2">
    <property type="entry name" value="APRATAXIN AND PNK-LIKE FACTOR"/>
    <property type="match status" value="1"/>
</dbReference>
<dbReference type="GO" id="GO:0005634">
    <property type="term" value="C:nucleus"/>
    <property type="evidence" value="ECO:0007669"/>
    <property type="project" value="TreeGrafter"/>
</dbReference>
<feature type="domain" description="PBZ-type" evidence="2">
    <location>
        <begin position="376"/>
        <end position="400"/>
    </location>
</feature>
<feature type="region of interest" description="Disordered" evidence="1">
    <location>
        <begin position="231"/>
        <end position="275"/>
    </location>
</feature>
<comment type="caution">
    <text evidence="3">The sequence shown here is derived from an EMBL/GenBank/DDBJ whole genome shotgun (WGS) entry which is preliminary data.</text>
</comment>
<evidence type="ECO:0000313" key="4">
    <source>
        <dbReference type="Proteomes" id="UP001162162"/>
    </source>
</evidence>
<accession>A0AAV8ZGW2</accession>
<dbReference type="GO" id="GO:0008408">
    <property type="term" value="F:3'-5' exonuclease activity"/>
    <property type="evidence" value="ECO:0007669"/>
    <property type="project" value="InterPro"/>
</dbReference>
<feature type="compositionally biased region" description="Basic residues" evidence="1">
    <location>
        <begin position="414"/>
        <end position="423"/>
    </location>
</feature>
<dbReference type="InterPro" id="IPR039253">
    <property type="entry name" value="APLF"/>
</dbReference>
<feature type="compositionally biased region" description="Acidic residues" evidence="1">
    <location>
        <begin position="461"/>
        <end position="477"/>
    </location>
</feature>
<organism evidence="3 4">
    <name type="scientific">Aromia moschata</name>
    <dbReference type="NCBI Taxonomy" id="1265417"/>
    <lineage>
        <taxon>Eukaryota</taxon>
        <taxon>Metazoa</taxon>
        <taxon>Ecdysozoa</taxon>
        <taxon>Arthropoda</taxon>
        <taxon>Hexapoda</taxon>
        <taxon>Insecta</taxon>
        <taxon>Pterygota</taxon>
        <taxon>Neoptera</taxon>
        <taxon>Endopterygota</taxon>
        <taxon>Coleoptera</taxon>
        <taxon>Polyphaga</taxon>
        <taxon>Cucujiformia</taxon>
        <taxon>Chrysomeloidea</taxon>
        <taxon>Cerambycidae</taxon>
        <taxon>Cerambycinae</taxon>
        <taxon>Callichromatini</taxon>
        <taxon>Aromia</taxon>
    </lineage>
</organism>
<feature type="compositionally biased region" description="Acidic residues" evidence="1">
    <location>
        <begin position="489"/>
        <end position="503"/>
    </location>
</feature>
<reference evidence="3" key="1">
    <citation type="journal article" date="2023" name="Insect Mol. Biol.">
        <title>Genome sequencing provides insights into the evolution of gene families encoding plant cell wall-degrading enzymes in longhorned beetles.</title>
        <authorList>
            <person name="Shin N.R."/>
            <person name="Okamura Y."/>
            <person name="Kirsch R."/>
            <person name="Pauchet Y."/>
        </authorList>
    </citation>
    <scope>NUCLEOTIDE SEQUENCE</scope>
    <source>
        <strain evidence="3">AMC_N1</strain>
    </source>
</reference>
<feature type="compositionally biased region" description="Acidic residues" evidence="1">
    <location>
        <begin position="429"/>
        <end position="441"/>
    </location>
</feature>
<feature type="compositionally biased region" description="Polar residues" evidence="1">
    <location>
        <begin position="122"/>
        <end position="157"/>
    </location>
</feature>
<gene>
    <name evidence="3" type="ORF">NQ318_000894</name>
</gene>
<feature type="region of interest" description="Disordered" evidence="1">
    <location>
        <begin position="344"/>
        <end position="506"/>
    </location>
</feature>
<feature type="compositionally biased region" description="Polar residues" evidence="1">
    <location>
        <begin position="183"/>
        <end position="196"/>
    </location>
</feature>
<dbReference type="GO" id="GO:0003906">
    <property type="term" value="F:DNA-(apurinic or apyrimidinic site) endonuclease activity"/>
    <property type="evidence" value="ECO:0007669"/>
    <property type="project" value="InterPro"/>
</dbReference>
<dbReference type="GO" id="GO:0035861">
    <property type="term" value="C:site of double-strand break"/>
    <property type="evidence" value="ECO:0007669"/>
    <property type="project" value="TreeGrafter"/>
</dbReference>
<evidence type="ECO:0000256" key="1">
    <source>
        <dbReference type="SAM" id="MobiDB-lite"/>
    </source>
</evidence>
<dbReference type="FunFam" id="2.60.200.20:FF:000061">
    <property type="entry name" value="Zgc:165656 protein"/>
    <property type="match status" value="1"/>
</dbReference>
<feature type="compositionally biased region" description="Low complexity" evidence="1">
    <location>
        <begin position="478"/>
        <end position="488"/>
    </location>
</feature>
<dbReference type="Proteomes" id="UP001162162">
    <property type="component" value="Unassembled WGS sequence"/>
</dbReference>
<protein>
    <recommendedName>
        <fullName evidence="2">PBZ-type domain-containing protein</fullName>
    </recommendedName>
</protein>
<dbReference type="GO" id="GO:0006302">
    <property type="term" value="P:double-strand break repair"/>
    <property type="evidence" value="ECO:0007669"/>
    <property type="project" value="InterPro"/>
</dbReference>
<dbReference type="PANTHER" id="PTHR21315">
    <property type="entry name" value="APRATAXIN AND PNK-LIKE FACTOR-RELATED"/>
    <property type="match status" value="1"/>
</dbReference>